<reference evidence="2 3" key="1">
    <citation type="submission" date="2021-07" db="EMBL/GenBank/DDBJ databases">
        <title>Clostridium weizhouense sp. nov., an anaerobic bacterium isolated from activated sludge of Petroleum wastewater.</title>
        <authorList>
            <person name="Li Q."/>
        </authorList>
    </citation>
    <scope>NUCLEOTIDE SEQUENCE [LARGE SCALE GENOMIC DNA]</scope>
    <source>
        <strain evidence="2 3">YB-6</strain>
    </source>
</reference>
<dbReference type="Proteomes" id="UP001519921">
    <property type="component" value="Unassembled WGS sequence"/>
</dbReference>
<dbReference type="PANTHER" id="PTHR45138">
    <property type="entry name" value="REGULATORY COMPONENTS OF SENSORY TRANSDUCTION SYSTEM"/>
    <property type="match status" value="1"/>
</dbReference>
<dbReference type="SMART" id="SM00267">
    <property type="entry name" value="GGDEF"/>
    <property type="match status" value="1"/>
</dbReference>
<dbReference type="Gene3D" id="3.30.70.270">
    <property type="match status" value="1"/>
</dbReference>
<keyword evidence="2" id="KW-0808">Transferase</keyword>
<dbReference type="NCBIfam" id="TIGR00254">
    <property type="entry name" value="GGDEF"/>
    <property type="match status" value="1"/>
</dbReference>
<dbReference type="InterPro" id="IPR011990">
    <property type="entry name" value="TPR-like_helical_dom_sf"/>
</dbReference>
<evidence type="ECO:0000313" key="2">
    <source>
        <dbReference type="EMBL" id="MBW6410324.1"/>
    </source>
</evidence>
<accession>A0ABS7ANW2</accession>
<organism evidence="2 3">
    <name type="scientific">Clostridium weizhouense</name>
    <dbReference type="NCBI Taxonomy" id="2859781"/>
    <lineage>
        <taxon>Bacteria</taxon>
        <taxon>Bacillati</taxon>
        <taxon>Bacillota</taxon>
        <taxon>Clostridia</taxon>
        <taxon>Eubacteriales</taxon>
        <taxon>Clostridiaceae</taxon>
        <taxon>Clostridium</taxon>
    </lineage>
</organism>
<dbReference type="PROSITE" id="PS50887">
    <property type="entry name" value="GGDEF"/>
    <property type="match status" value="1"/>
</dbReference>
<dbReference type="CDD" id="cd01949">
    <property type="entry name" value="GGDEF"/>
    <property type="match status" value="1"/>
</dbReference>
<dbReference type="PANTHER" id="PTHR45138:SF9">
    <property type="entry name" value="DIGUANYLATE CYCLASE DGCM-RELATED"/>
    <property type="match status" value="1"/>
</dbReference>
<protein>
    <submittedName>
        <fullName evidence="2">Diguanylate cyclase</fullName>
        <ecNumber evidence="2">2.7.7.65</ecNumber>
    </submittedName>
</protein>
<dbReference type="SMART" id="SM00028">
    <property type="entry name" value="TPR"/>
    <property type="match status" value="6"/>
</dbReference>
<feature type="domain" description="GGDEF" evidence="1">
    <location>
        <begin position="560"/>
        <end position="694"/>
    </location>
</feature>
<keyword evidence="3" id="KW-1185">Reference proteome</keyword>
<dbReference type="Pfam" id="PF13181">
    <property type="entry name" value="TPR_8"/>
    <property type="match status" value="1"/>
</dbReference>
<dbReference type="InterPro" id="IPR043128">
    <property type="entry name" value="Rev_trsase/Diguanyl_cyclase"/>
</dbReference>
<dbReference type="InterPro" id="IPR019734">
    <property type="entry name" value="TPR_rpt"/>
</dbReference>
<proteinExistence type="predicted"/>
<dbReference type="InterPro" id="IPR029016">
    <property type="entry name" value="GAF-like_dom_sf"/>
</dbReference>
<dbReference type="RefSeq" id="WP_219779543.1">
    <property type="nucleotide sequence ID" value="NZ_JAHXPT010000006.1"/>
</dbReference>
<dbReference type="SMART" id="SM00065">
    <property type="entry name" value="GAF"/>
    <property type="match status" value="1"/>
</dbReference>
<dbReference type="EC" id="2.7.7.65" evidence="2"/>
<dbReference type="Gene3D" id="1.25.40.10">
    <property type="entry name" value="Tetratricopeptide repeat domain"/>
    <property type="match status" value="2"/>
</dbReference>
<comment type="caution">
    <text evidence="2">The sequence shown here is derived from an EMBL/GenBank/DDBJ whole genome shotgun (WGS) entry which is preliminary data.</text>
</comment>
<dbReference type="SUPFAM" id="SSF55073">
    <property type="entry name" value="Nucleotide cyclase"/>
    <property type="match status" value="1"/>
</dbReference>
<name>A0ABS7ANW2_9CLOT</name>
<dbReference type="InterPro" id="IPR029787">
    <property type="entry name" value="Nucleotide_cyclase"/>
</dbReference>
<dbReference type="InterPro" id="IPR003018">
    <property type="entry name" value="GAF"/>
</dbReference>
<gene>
    <name evidence="2" type="ORF">KYD98_09470</name>
</gene>
<sequence>MNNYPELEEHINNFKQDEKYIEYFKNFAIENIKYNPKYVKEIMNRLLQISEQNNYEYSKNWCFVYNGWYESMNCNFKKAIDFNLKANLFFENIGSIRGRIITCALLILDYAKLGKFDLAIMNGLKGIKLANQIEDSNLLVELLINIVHAYIESNNYDEALKIIDKLEIYENNLKLNDKIEFYIILAEFKLKFKDFEKAKEYCDMSLDLINKNNDEIYKVKILSIKSEVIYRLGKHEKAVEEFNNVINICKKNNREYLKIKTLIRWAKCDLNFGKYVFAENKFIEALEYLKNSDFIILESKAYSGLSNIYKKLGKYEQACEAIEKFNHCEKIIYNSFNSVWFTILKYENVVEEAKLYKNLYKKMDVISELGKKITSTLEIDEMFKVIYAEVGDLVDADIFGIALYEERFKELNYKLFINNKNTVNLKPINVNDKKNLAGYCFRNKKDILINDFFSEYSKYTSIKSLDDIKSKSMIYVPIIVKGKTVGIITMQNYKKNAYNKNHVSELKVLASYMGVALENSRLFNKVKYFATYDSLTGVFNRSVILKEGKEILKSSITNKNKFSIIMIDIDYFKKINDTYGHNTGDIVLKEVTSIIKHEIRKDAIIGRYGGEEFLVLLPNVELETARIISERIRKAVENHSCCIDNTIFNNITLSLGIYEFKKDECNFYEGLKKADKVLYMAKTLGRNRSVAYMEREEAQ</sequence>
<dbReference type="InterPro" id="IPR050469">
    <property type="entry name" value="Diguanylate_Cyclase"/>
</dbReference>
<dbReference type="InterPro" id="IPR000160">
    <property type="entry name" value="GGDEF_dom"/>
</dbReference>
<dbReference type="SUPFAM" id="SSF55781">
    <property type="entry name" value="GAF domain-like"/>
    <property type="match status" value="1"/>
</dbReference>
<evidence type="ECO:0000259" key="1">
    <source>
        <dbReference type="PROSITE" id="PS50887"/>
    </source>
</evidence>
<dbReference type="GO" id="GO:0052621">
    <property type="term" value="F:diguanylate cyclase activity"/>
    <property type="evidence" value="ECO:0007669"/>
    <property type="project" value="UniProtKB-EC"/>
</dbReference>
<evidence type="ECO:0000313" key="3">
    <source>
        <dbReference type="Proteomes" id="UP001519921"/>
    </source>
</evidence>
<dbReference type="SUPFAM" id="SSF48452">
    <property type="entry name" value="TPR-like"/>
    <property type="match status" value="2"/>
</dbReference>
<dbReference type="EMBL" id="JAHXPT010000006">
    <property type="protein sequence ID" value="MBW6410324.1"/>
    <property type="molecule type" value="Genomic_DNA"/>
</dbReference>
<dbReference type="Gene3D" id="3.30.450.40">
    <property type="match status" value="1"/>
</dbReference>
<keyword evidence="2" id="KW-0548">Nucleotidyltransferase</keyword>
<dbReference type="Pfam" id="PF00990">
    <property type="entry name" value="GGDEF"/>
    <property type="match status" value="1"/>
</dbReference>
<dbReference type="Pfam" id="PF13185">
    <property type="entry name" value="GAF_2"/>
    <property type="match status" value="1"/>
</dbReference>